<protein>
    <submittedName>
        <fullName evidence="1">Uncharacterized protein</fullName>
    </submittedName>
</protein>
<sequence>MVTNVSSEVMFTSSGSMTLKPSLINLQYSDTHTHTKLLVAVAPTPKSTC</sequence>
<reference evidence="1" key="2">
    <citation type="journal article" date="2015" name="Fish Shellfish Immunol.">
        <title>Early steps in the European eel (Anguilla anguilla)-Vibrio vulnificus interaction in the gills: Role of the RtxA13 toxin.</title>
        <authorList>
            <person name="Callol A."/>
            <person name="Pajuelo D."/>
            <person name="Ebbesson L."/>
            <person name="Teles M."/>
            <person name="MacKenzie S."/>
            <person name="Amaro C."/>
        </authorList>
    </citation>
    <scope>NUCLEOTIDE SEQUENCE</scope>
</reference>
<dbReference type="AlphaFoldDB" id="A0A0E9SJ40"/>
<proteinExistence type="predicted"/>
<name>A0A0E9SJ40_ANGAN</name>
<accession>A0A0E9SJ40</accession>
<dbReference type="EMBL" id="GBXM01067271">
    <property type="protein sequence ID" value="JAH41306.1"/>
    <property type="molecule type" value="Transcribed_RNA"/>
</dbReference>
<evidence type="ECO:0000313" key="1">
    <source>
        <dbReference type="EMBL" id="JAH41306.1"/>
    </source>
</evidence>
<reference evidence="1" key="1">
    <citation type="submission" date="2014-11" db="EMBL/GenBank/DDBJ databases">
        <authorList>
            <person name="Amaro Gonzalez C."/>
        </authorList>
    </citation>
    <scope>NUCLEOTIDE SEQUENCE</scope>
</reference>
<organism evidence="1">
    <name type="scientific">Anguilla anguilla</name>
    <name type="common">European freshwater eel</name>
    <name type="synonym">Muraena anguilla</name>
    <dbReference type="NCBI Taxonomy" id="7936"/>
    <lineage>
        <taxon>Eukaryota</taxon>
        <taxon>Metazoa</taxon>
        <taxon>Chordata</taxon>
        <taxon>Craniata</taxon>
        <taxon>Vertebrata</taxon>
        <taxon>Euteleostomi</taxon>
        <taxon>Actinopterygii</taxon>
        <taxon>Neopterygii</taxon>
        <taxon>Teleostei</taxon>
        <taxon>Anguilliformes</taxon>
        <taxon>Anguillidae</taxon>
        <taxon>Anguilla</taxon>
    </lineage>
</organism>